<feature type="compositionally biased region" description="Basic and acidic residues" evidence="1">
    <location>
        <begin position="797"/>
        <end position="808"/>
    </location>
</feature>
<sequence>MHDLLVDESANVEVNFSEMVTDVPSACFTSENTKKVQGTADGRPNMIEKAKGEAAKMNGVDPRPPPNTNATQTKKSPEDGSDEIHDLDVCNGTRHDADVSLDPHKAFSNGGNAASQQESPEEVPPLPEDTTIPGPKTSEKCKEERVSNPNGSGRESEGDTGAEDAQMSLSKGKETGLTMSEGTKFNSDGMEIDSTDHTPSDDTVEVAKPETKDTPYTEEGEVIALHDYPSTNAENGRQMEHLSIADETERRPEGRNDTEDAQIGPGEDGPESVLKDAKLNGDRIKIDTTLSNNAVEKVKSGPKVPKTRKEFIEDIVIRFASGRARRRGEILRKENSELGKTAPNGQQLWGASLLDFYIVRRIPDLMGLATFTTGSKMLAWVKKHGEDEFAKEFVRNAEKEPDPEKIEPYDIVKVIMEMEQALRTRMGKVDMEWHPTGPAFQPDAYPPEWSRGPLYENADPYVASLRKYIPHTLLPSRLVVHDPWNVLTVTWETRSWWDAERKWSDKDDMTYIYKLSSNENTPSKKQDEEDRVARVEKRTKLLEAFLADPHTRNELPDGVMVQTDSKSGHLPPIYIIFPPEPERTPPKEAHLYMMPSQRIGTGNHSHVFEARWELPRSFLVKEELCMACVMDDMAEQLKEQEGDEAKSQGVCGVYVCKAESRPEVVTTMANEDGEEQEYILEEGHYSEKMVYEGSLRVIRSRVKYQNLERGPYCEHIRKEERAIHPLTATVSVAAKLSMKHDYHLAREANNYQAFPRHFWEHWSGYNLIHPIHDPVPIGPLAPQFYGYYVPDDDAMEEEAKQEAARRTSQEQQISTATEVQNMEVGDGDRGNPEVATAEDQEKDDPSNADESPSLETGEAKEQGDDRGLDVQKNGDRSADRDSGEVAMDASDEGVKDVQMTDAAAEDCACGSEESKSQSEKPVDQNAGDKAEAPDGDRKGEEKVKASKEGQEDQNNDDSKAAESPPVPKPRVRPGYLSPILLIEKCALNC</sequence>
<dbReference type="AlphaFoldDB" id="A0A9W8JVD6"/>
<reference evidence="2" key="1">
    <citation type="submission" date="2022-07" db="EMBL/GenBank/DDBJ databases">
        <title>Genome Sequence of Agrocybe chaxingu.</title>
        <authorList>
            <person name="Buettner E."/>
        </authorList>
    </citation>
    <scope>NUCLEOTIDE SEQUENCE</scope>
    <source>
        <strain evidence="2">MP-N11</strain>
    </source>
</reference>
<dbReference type="EMBL" id="JANKHO010001011">
    <property type="protein sequence ID" value="KAJ3504436.1"/>
    <property type="molecule type" value="Genomic_DNA"/>
</dbReference>
<feature type="compositionally biased region" description="Basic and acidic residues" evidence="1">
    <location>
        <begin position="75"/>
        <end position="105"/>
    </location>
</feature>
<comment type="caution">
    <text evidence="2">The sequence shown here is derived from an EMBL/GenBank/DDBJ whole genome shotgun (WGS) entry which is preliminary data.</text>
</comment>
<organism evidence="2 3">
    <name type="scientific">Agrocybe chaxingu</name>
    <dbReference type="NCBI Taxonomy" id="84603"/>
    <lineage>
        <taxon>Eukaryota</taxon>
        <taxon>Fungi</taxon>
        <taxon>Dikarya</taxon>
        <taxon>Basidiomycota</taxon>
        <taxon>Agaricomycotina</taxon>
        <taxon>Agaricomycetes</taxon>
        <taxon>Agaricomycetidae</taxon>
        <taxon>Agaricales</taxon>
        <taxon>Agaricineae</taxon>
        <taxon>Strophariaceae</taxon>
        <taxon>Agrocybe</taxon>
    </lineage>
</organism>
<feature type="compositionally biased region" description="Polar residues" evidence="1">
    <location>
        <begin position="177"/>
        <end position="186"/>
    </location>
</feature>
<evidence type="ECO:0000256" key="1">
    <source>
        <dbReference type="SAM" id="MobiDB-lite"/>
    </source>
</evidence>
<gene>
    <name evidence="2" type="ORF">NLJ89_g7933</name>
</gene>
<feature type="compositionally biased region" description="Basic and acidic residues" evidence="1">
    <location>
        <begin position="137"/>
        <end position="146"/>
    </location>
</feature>
<feature type="region of interest" description="Disordered" evidence="1">
    <location>
        <begin position="31"/>
        <end position="222"/>
    </location>
</feature>
<dbReference type="OrthoDB" id="5327923at2759"/>
<feature type="compositionally biased region" description="Basic and acidic residues" evidence="1">
    <location>
        <begin position="912"/>
        <end position="960"/>
    </location>
</feature>
<feature type="compositionally biased region" description="Polar residues" evidence="1">
    <location>
        <begin position="809"/>
        <end position="820"/>
    </location>
</feature>
<feature type="region of interest" description="Disordered" evidence="1">
    <location>
        <begin position="244"/>
        <end position="273"/>
    </location>
</feature>
<protein>
    <submittedName>
        <fullName evidence="2">Uncharacterized protein</fullName>
    </submittedName>
</protein>
<evidence type="ECO:0000313" key="2">
    <source>
        <dbReference type="EMBL" id="KAJ3504436.1"/>
    </source>
</evidence>
<accession>A0A9W8JVD6</accession>
<proteinExistence type="predicted"/>
<evidence type="ECO:0000313" key="3">
    <source>
        <dbReference type="Proteomes" id="UP001148786"/>
    </source>
</evidence>
<feature type="compositionally biased region" description="Polar residues" evidence="1">
    <location>
        <begin position="109"/>
        <end position="118"/>
    </location>
</feature>
<feature type="region of interest" description="Disordered" evidence="1">
    <location>
        <begin position="796"/>
        <end position="977"/>
    </location>
</feature>
<feature type="compositionally biased region" description="Basic and acidic residues" evidence="1">
    <location>
        <begin position="194"/>
        <end position="215"/>
    </location>
</feature>
<dbReference type="Proteomes" id="UP001148786">
    <property type="component" value="Unassembled WGS sequence"/>
</dbReference>
<feature type="compositionally biased region" description="Basic and acidic residues" evidence="1">
    <location>
        <begin position="857"/>
        <end position="883"/>
    </location>
</feature>
<feature type="compositionally biased region" description="Basic and acidic residues" evidence="1">
    <location>
        <begin position="244"/>
        <end position="258"/>
    </location>
</feature>
<keyword evidence="3" id="KW-1185">Reference proteome</keyword>
<name>A0A9W8JVD6_9AGAR</name>